<dbReference type="AlphaFoldDB" id="A0A182C2Q1"/>
<organism evidence="2 3">
    <name type="scientific">Aurantimicrobium minutum</name>
    <dbReference type="NCBI Taxonomy" id="708131"/>
    <lineage>
        <taxon>Bacteria</taxon>
        <taxon>Bacillati</taxon>
        <taxon>Actinomycetota</taxon>
        <taxon>Actinomycetes</taxon>
        <taxon>Micrococcales</taxon>
        <taxon>Microbacteriaceae</taxon>
        <taxon>Aurantimicrobium</taxon>
    </lineage>
</organism>
<feature type="transmembrane region" description="Helical" evidence="1">
    <location>
        <begin position="82"/>
        <end position="109"/>
    </location>
</feature>
<name>A0A182C2Q1_9MICO</name>
<dbReference type="KEGG" id="amin:AUMI_13050"/>
<dbReference type="EMBL" id="AP017457">
    <property type="protein sequence ID" value="BAU98847.1"/>
    <property type="molecule type" value="Genomic_DNA"/>
</dbReference>
<gene>
    <name evidence="2" type="ORF">AUMI_13050</name>
</gene>
<protein>
    <submittedName>
        <fullName evidence="2">Uncharacterized protein</fullName>
    </submittedName>
</protein>
<dbReference type="OrthoDB" id="5116782at2"/>
<feature type="transmembrane region" description="Helical" evidence="1">
    <location>
        <begin position="47"/>
        <end position="70"/>
    </location>
</feature>
<reference evidence="2 3" key="1">
    <citation type="journal article" date="2016" name="Genome Announc.">
        <title>Complete Genome Sequence of Aurantimicrobium minutum Type Strain KNCT, a Planktonic Ultramicrobacterium Isolated from River Water.</title>
        <authorList>
            <person name="Nakai R."/>
            <person name="Fujisawa T."/>
            <person name="Nakamura Y."/>
            <person name="Nishide H."/>
            <person name="Uchiyama I."/>
            <person name="Baba T."/>
            <person name="Toyoda A."/>
            <person name="Fujiyama A."/>
            <person name="Naganuma T."/>
            <person name="Niki H."/>
        </authorList>
    </citation>
    <scope>NUCLEOTIDE SEQUENCE [LARGE SCALE GENOMIC DNA]</scope>
    <source>
        <strain evidence="2 3">KNC</strain>
    </source>
</reference>
<evidence type="ECO:0000313" key="2">
    <source>
        <dbReference type="EMBL" id="BAU98847.1"/>
    </source>
</evidence>
<keyword evidence="1" id="KW-0812">Transmembrane</keyword>
<sequence length="112" mass="12264">MEQKIRRGITGWIMVAIFALFFAYDVWEGIGNFFGVLSQSFSLGIGLSVFGWCAIILGILAPLVLFFLALWVSRKQKLLPSFVIFIVALSVSAVIGVDLVLGTNAFLIFSVS</sequence>
<feature type="transmembrane region" description="Helical" evidence="1">
    <location>
        <begin position="9"/>
        <end position="27"/>
    </location>
</feature>
<keyword evidence="1" id="KW-1133">Transmembrane helix</keyword>
<keyword evidence="1" id="KW-0472">Membrane</keyword>
<dbReference type="RefSeq" id="WP_096380565.1">
    <property type="nucleotide sequence ID" value="NZ_AP017457.1"/>
</dbReference>
<evidence type="ECO:0000256" key="1">
    <source>
        <dbReference type="SAM" id="Phobius"/>
    </source>
</evidence>
<accession>A0A182C2Q1</accession>
<dbReference type="GeneID" id="80451491"/>
<evidence type="ECO:0000313" key="3">
    <source>
        <dbReference type="Proteomes" id="UP000243847"/>
    </source>
</evidence>
<dbReference type="Proteomes" id="UP000243847">
    <property type="component" value="Chromosome sequence1"/>
</dbReference>
<proteinExistence type="predicted"/>